<feature type="domain" description="SBNO alpha/beta" evidence="7">
    <location>
        <begin position="955"/>
        <end position="1072"/>
    </location>
</feature>
<evidence type="ECO:0000259" key="5">
    <source>
        <dbReference type="Pfam" id="PF13871"/>
    </source>
</evidence>
<keyword evidence="3" id="KW-0804">Transcription</keyword>
<dbReference type="PANTHER" id="PTHR12706:SF30">
    <property type="entry name" value="PROTEIN STRAWBERRY NOTCH-RELATED"/>
    <property type="match status" value="1"/>
</dbReference>
<dbReference type="GO" id="GO:0031490">
    <property type="term" value="F:chromatin DNA binding"/>
    <property type="evidence" value="ECO:0000318"/>
    <property type="project" value="GO_Central"/>
</dbReference>
<organism evidence="8 9">
    <name type="scientific">Trichoplax adhaerens</name>
    <name type="common">Trichoplax reptans</name>
    <dbReference type="NCBI Taxonomy" id="10228"/>
    <lineage>
        <taxon>Eukaryota</taxon>
        <taxon>Metazoa</taxon>
        <taxon>Placozoa</taxon>
        <taxon>Uniplacotomia</taxon>
        <taxon>Trichoplacea</taxon>
        <taxon>Trichoplacidae</taxon>
        <taxon>Trichoplax</taxon>
    </lineage>
</organism>
<dbReference type="Pfam" id="PF25373">
    <property type="entry name" value="SBNO"/>
    <property type="match status" value="1"/>
</dbReference>
<feature type="compositionally biased region" description="Basic and acidic residues" evidence="4">
    <location>
        <begin position="470"/>
        <end position="498"/>
    </location>
</feature>
<evidence type="ECO:0000256" key="4">
    <source>
        <dbReference type="SAM" id="MobiDB-lite"/>
    </source>
</evidence>
<dbReference type="InterPro" id="IPR026741">
    <property type="entry name" value="SNO"/>
</dbReference>
<evidence type="ECO:0000313" key="9">
    <source>
        <dbReference type="Proteomes" id="UP000009022"/>
    </source>
</evidence>
<dbReference type="InParanoid" id="B3S549"/>
<protein>
    <submittedName>
        <fullName evidence="8">Uncharacterized protein</fullName>
    </submittedName>
</protein>
<dbReference type="OMA" id="VSQMWMN"/>
<dbReference type="RefSeq" id="XP_002115359.1">
    <property type="nucleotide sequence ID" value="XM_002115323.1"/>
</dbReference>
<dbReference type="Gene3D" id="3.40.50.300">
    <property type="entry name" value="P-loop containing nucleotide triphosphate hydrolases"/>
    <property type="match status" value="1"/>
</dbReference>
<dbReference type="OrthoDB" id="421838at2759"/>
<evidence type="ECO:0000259" key="7">
    <source>
        <dbReference type="Pfam" id="PF25373"/>
    </source>
</evidence>
<feature type="region of interest" description="Disordered" evidence="4">
    <location>
        <begin position="579"/>
        <end position="621"/>
    </location>
</feature>
<evidence type="ECO:0000259" key="6">
    <source>
        <dbReference type="Pfam" id="PF13872"/>
    </source>
</evidence>
<sequence>ESDSEDEDEQHRTETYSQYVPSKFKSGKRHPDPVVETSSLSSVLPPDITYNLNLPKSVIANGMLSSLQLEAVVYACQQHNTWLADGRRAGFLIGDGAGVGKGRTLAAIIYENYIEGRKRALWYYSVSNDLKYDSARDLKDIGAERIKIYSLNKFKYGKISSKENGCVRKGVIFATYSSLISESQGKAKYRTRLSQIIRWLGESFDGVIIFDECHKAKNLYRSASSKPTKTGKTVLALQNKLPKARIVYASATGASEPRNMAYMNRLGIWGKGTPFQEFENFIHAIDKGGVSAMELVAMDMKMSGVYMARQLSFTGVTFNIQEIPLSHDFKEMYNKSVKLWVEARQKFSQAATIMGADSKLHKNMWGQFWSAHQRFFKYLCIAAKVKVAVDIAKDAVANGKCVIIGLQSTGEAQMMEQLGESNGEIDDFISTAKGVFTALIEKHFPAPNMQRLAKLMGFDYSNNKGNNKSDSYDRKRKREENGSDSDTEKRACKDEENHSSNSDDSDSDNDSEIIKSDSNSESEEDINKLFNSSDSSDNGVSRKSKAKDASRDKKSKASKKVRQDAGLTLNDILRASGIDSSTRSWQKEDSSKADRARAVGNVRPPSHNASRSVSTPGESANQLKEQLLSSFEELAPKLPPNTLDELIDSLGGPKNVAEMTGRKGRVVCNADGTISYQSRCESDIPLEVLNLIEKKRFMDGEKLIAVISEAASSGISLHADKRVANRRRRVHITLELPWSADRAIQQFGRSHRSNQVSAPDYLYLISELAGEQRFASIIARRLESLGALTHGDRRATETRDFSKYNFDNRYGRTALEAVFNSVTGQQKAIVPAPENYEGDFFNDISEAMADVGLLNKQNRWPYYVYEKDYNSIPKFLNRILGIPVVLQNKLFAYFSDTLNKIIQESKKTGRWESGILDFGTDDMTVEKVQSIQFDVSSRHSGAMVKLHTLKLTRGLSWEKVVEIADGTSEEKDGFYLSVQTRNYKRVAVFIKQVITNSGAEDNFQIYRPNTGIQKKFERFTDILKKYRKSSKTAAKSVWIDQYEASLTLCSHAFWKGNCKKVAAGLACEVGLRCRTYHVFSGSVFSVWNCIESVLLGQSQQSKVQIVRLTTKEDEKIVGEYQT</sequence>
<feature type="region of interest" description="Disordered" evidence="4">
    <location>
        <begin position="1"/>
        <end position="39"/>
    </location>
</feature>
<dbReference type="KEGG" id="tad:TRIADDRAFT_29150"/>
<evidence type="ECO:0000313" key="8">
    <source>
        <dbReference type="EMBL" id="EDV22204.1"/>
    </source>
</evidence>
<dbReference type="EMBL" id="DS985250">
    <property type="protein sequence ID" value="EDV22204.1"/>
    <property type="molecule type" value="Genomic_DNA"/>
</dbReference>
<dbReference type="FunCoup" id="B3S549">
    <property type="interactions" value="1971"/>
</dbReference>
<feature type="region of interest" description="Disordered" evidence="4">
    <location>
        <begin position="459"/>
        <end position="563"/>
    </location>
</feature>
<keyword evidence="9" id="KW-1185">Reference proteome</keyword>
<evidence type="ECO:0000256" key="1">
    <source>
        <dbReference type="ARBA" id="ARBA00006992"/>
    </source>
</evidence>
<feature type="domain" description="Strawberry notch helicase C" evidence="5">
    <location>
        <begin position="641"/>
        <end position="917"/>
    </location>
</feature>
<dbReference type="Proteomes" id="UP000009022">
    <property type="component" value="Unassembled WGS sequence"/>
</dbReference>
<dbReference type="GO" id="GO:0042393">
    <property type="term" value="F:histone binding"/>
    <property type="evidence" value="ECO:0000318"/>
    <property type="project" value="GO_Central"/>
</dbReference>
<dbReference type="Pfam" id="PF13872">
    <property type="entry name" value="AAA_34"/>
    <property type="match status" value="1"/>
</dbReference>
<gene>
    <name evidence="8" type="ORF">TRIADDRAFT_29150</name>
</gene>
<feature type="compositionally biased region" description="Polar residues" evidence="4">
    <location>
        <begin position="460"/>
        <end position="469"/>
    </location>
</feature>
<feature type="compositionally biased region" description="Polar residues" evidence="4">
    <location>
        <begin position="529"/>
        <end position="539"/>
    </location>
</feature>
<dbReference type="HOGENOM" id="CLU_000212_2_1_1"/>
<dbReference type="Pfam" id="PF13871">
    <property type="entry name" value="Helicase_C_4"/>
    <property type="match status" value="1"/>
</dbReference>
<feature type="non-terminal residue" evidence="8">
    <location>
        <position position="1"/>
    </location>
</feature>
<evidence type="ECO:0000256" key="2">
    <source>
        <dbReference type="ARBA" id="ARBA00023015"/>
    </source>
</evidence>
<dbReference type="GeneID" id="6756572"/>
<dbReference type="eggNOG" id="KOG1513">
    <property type="taxonomic scope" value="Eukaryota"/>
</dbReference>
<dbReference type="GO" id="GO:0005634">
    <property type="term" value="C:nucleus"/>
    <property type="evidence" value="ECO:0000318"/>
    <property type="project" value="GO_Central"/>
</dbReference>
<dbReference type="GO" id="GO:0006355">
    <property type="term" value="P:regulation of DNA-templated transcription"/>
    <property type="evidence" value="ECO:0000318"/>
    <property type="project" value="GO_Central"/>
</dbReference>
<comment type="similarity">
    <text evidence="1">Belongs to the SBNO family.</text>
</comment>
<dbReference type="SUPFAM" id="SSF52540">
    <property type="entry name" value="P-loop containing nucleoside triphosphate hydrolases"/>
    <property type="match status" value="2"/>
</dbReference>
<dbReference type="InterPro" id="IPR027417">
    <property type="entry name" value="P-loop_NTPase"/>
</dbReference>
<reference evidence="8 9" key="1">
    <citation type="journal article" date="2008" name="Nature">
        <title>The Trichoplax genome and the nature of placozoans.</title>
        <authorList>
            <person name="Srivastava M."/>
            <person name="Begovic E."/>
            <person name="Chapman J."/>
            <person name="Putnam N.H."/>
            <person name="Hellsten U."/>
            <person name="Kawashima T."/>
            <person name="Kuo A."/>
            <person name="Mitros T."/>
            <person name="Salamov A."/>
            <person name="Carpenter M.L."/>
            <person name="Signorovitch A.Y."/>
            <person name="Moreno M.A."/>
            <person name="Kamm K."/>
            <person name="Grimwood J."/>
            <person name="Schmutz J."/>
            <person name="Shapiro H."/>
            <person name="Grigoriev I.V."/>
            <person name="Buss L.W."/>
            <person name="Schierwater B."/>
            <person name="Dellaporta S.L."/>
            <person name="Rokhsar D.S."/>
        </authorList>
    </citation>
    <scope>NUCLEOTIDE SEQUENCE [LARGE SCALE GENOMIC DNA]</scope>
    <source>
        <strain evidence="8 9">Grell-BS-1999</strain>
    </source>
</reference>
<name>B3S549_TRIAD</name>
<keyword evidence="2" id="KW-0805">Transcription regulation</keyword>
<feature type="compositionally biased region" description="Basic and acidic residues" evidence="4">
    <location>
        <begin position="585"/>
        <end position="597"/>
    </location>
</feature>
<evidence type="ECO:0000256" key="3">
    <source>
        <dbReference type="ARBA" id="ARBA00023163"/>
    </source>
</evidence>
<accession>B3S549</accession>
<proteinExistence type="inferred from homology"/>
<feature type="domain" description="Strawberry notch AAA" evidence="6">
    <location>
        <begin position="29"/>
        <end position="335"/>
    </location>
</feature>
<dbReference type="AlphaFoldDB" id="B3S549"/>
<feature type="compositionally biased region" description="Polar residues" evidence="4">
    <location>
        <begin position="607"/>
        <end position="621"/>
    </location>
</feature>
<dbReference type="InterPro" id="IPR026937">
    <property type="entry name" value="SBNO_Helicase_C_dom"/>
</dbReference>
<dbReference type="FunFam" id="3.40.50.300:FF:000342">
    <property type="entry name" value="Protein strawberry notch homolog 2"/>
    <property type="match status" value="1"/>
</dbReference>
<dbReference type="PANTHER" id="PTHR12706">
    <property type="entry name" value="STRAWBERRY NOTCH-RELATED"/>
    <property type="match status" value="1"/>
</dbReference>
<dbReference type="CTD" id="6756572"/>
<dbReference type="InterPro" id="IPR057332">
    <property type="entry name" value="SBNO_a/b_dom"/>
</dbReference>
<dbReference type="InterPro" id="IPR039187">
    <property type="entry name" value="SNO_AAA"/>
</dbReference>
<dbReference type="PhylomeDB" id="B3S549"/>